<proteinExistence type="predicted"/>
<evidence type="ECO:0000313" key="2">
    <source>
        <dbReference type="EMBL" id="PIA49843.1"/>
    </source>
</evidence>
<dbReference type="AlphaFoldDB" id="A0A2G5E254"/>
<evidence type="ECO:0000259" key="1">
    <source>
        <dbReference type="Pfam" id="PF03478"/>
    </source>
</evidence>
<dbReference type="PANTHER" id="PTHR44259">
    <property type="entry name" value="OS07G0183000 PROTEIN-RELATED"/>
    <property type="match status" value="1"/>
</dbReference>
<protein>
    <recommendedName>
        <fullName evidence="1">KIB1-4 beta-propeller domain-containing protein</fullName>
    </recommendedName>
</protein>
<organism evidence="2 3">
    <name type="scientific">Aquilegia coerulea</name>
    <name type="common">Rocky mountain columbine</name>
    <dbReference type="NCBI Taxonomy" id="218851"/>
    <lineage>
        <taxon>Eukaryota</taxon>
        <taxon>Viridiplantae</taxon>
        <taxon>Streptophyta</taxon>
        <taxon>Embryophyta</taxon>
        <taxon>Tracheophyta</taxon>
        <taxon>Spermatophyta</taxon>
        <taxon>Magnoliopsida</taxon>
        <taxon>Ranunculales</taxon>
        <taxon>Ranunculaceae</taxon>
        <taxon>Thalictroideae</taxon>
        <taxon>Aquilegia</taxon>
    </lineage>
</organism>
<keyword evidence="3" id="KW-1185">Reference proteome</keyword>
<dbReference type="Pfam" id="PF03478">
    <property type="entry name" value="Beta-prop_KIB1-4"/>
    <property type="match status" value="1"/>
</dbReference>
<dbReference type="EMBL" id="KZ305030">
    <property type="protein sequence ID" value="PIA49843.1"/>
    <property type="molecule type" value="Genomic_DNA"/>
</dbReference>
<dbReference type="STRING" id="218851.A0A2G5E254"/>
<feature type="non-terminal residue" evidence="2">
    <location>
        <position position="1"/>
    </location>
</feature>
<dbReference type="Proteomes" id="UP000230069">
    <property type="component" value="Unassembled WGS sequence"/>
</dbReference>
<dbReference type="InterPro" id="IPR050942">
    <property type="entry name" value="F-box_BR-signaling"/>
</dbReference>
<gene>
    <name evidence="2" type="ORF">AQUCO_01300529v1</name>
</gene>
<dbReference type="OrthoDB" id="1519185at2759"/>
<dbReference type="InParanoid" id="A0A2G5E254"/>
<evidence type="ECO:0000313" key="3">
    <source>
        <dbReference type="Proteomes" id="UP000230069"/>
    </source>
</evidence>
<accession>A0A2G5E254</accession>
<name>A0A2G5E254_AQUCA</name>
<feature type="domain" description="KIB1-4 beta-propeller" evidence="1">
    <location>
        <begin position="60"/>
        <end position="328"/>
    </location>
</feature>
<dbReference type="InterPro" id="IPR005174">
    <property type="entry name" value="KIB1-4_b-propeller"/>
</dbReference>
<sequence length="361" mass="41733">RYDLLIDINDYIRFGAVCRWPWRCVYTENLSQRQCRTRHQLPLLMIPSEPCNFKNQTRSLYSLSEKRVLSNFHVKVPHNSFCRGSCQGWLVTLDEKLSDVRLLNPFLSQHNEIELPTLTTFPHQELEIYNDNFLKKAVLSANPTIDPNYVVMAIYGPHARLAFCKPGDKMWTPLLHCSYSSIEDVIYFKDQFYAVGFYGIIYSCDVTQPQPKVVTIAAAPTYQVFGVRKYLVDSFGDLLQISRRIIYPDDEPYYTSGFEVFRLEQSTVKWSKIKDIGDSAIFLGDNHSLSLASQDFPVCKPNCIYFTDNYYEGYYGGPDGPHDMGVFNIENGSIEPHYPLKTKTVYPDYPPPIWIEPTLQQ</sequence>
<reference evidence="2 3" key="1">
    <citation type="submission" date="2017-09" db="EMBL/GenBank/DDBJ databases">
        <title>WGS assembly of Aquilegia coerulea Goldsmith.</title>
        <authorList>
            <person name="Hodges S."/>
            <person name="Kramer E."/>
            <person name="Nordborg M."/>
            <person name="Tomkins J."/>
            <person name="Borevitz J."/>
            <person name="Derieg N."/>
            <person name="Yan J."/>
            <person name="Mihaltcheva S."/>
            <person name="Hayes R.D."/>
            <person name="Rokhsar D."/>
        </authorList>
    </citation>
    <scope>NUCLEOTIDE SEQUENCE [LARGE SCALE GENOMIC DNA]</scope>
    <source>
        <strain evidence="3">cv. Goldsmith</strain>
    </source>
</reference>